<evidence type="ECO:0000256" key="5">
    <source>
        <dbReference type="SAM" id="MobiDB-lite"/>
    </source>
</evidence>
<gene>
    <name evidence="7" type="ORF">F0L68_33600</name>
</gene>
<evidence type="ECO:0000256" key="2">
    <source>
        <dbReference type="ARBA" id="ARBA00023125"/>
    </source>
</evidence>
<feature type="region of interest" description="Disordered" evidence="5">
    <location>
        <begin position="194"/>
        <end position="216"/>
    </location>
</feature>
<evidence type="ECO:0000256" key="4">
    <source>
        <dbReference type="PROSITE-ProRule" id="PRU00335"/>
    </source>
</evidence>
<dbReference type="Pfam" id="PF00440">
    <property type="entry name" value="TetR_N"/>
    <property type="match status" value="1"/>
</dbReference>
<dbReference type="SUPFAM" id="SSF46689">
    <property type="entry name" value="Homeodomain-like"/>
    <property type="match status" value="1"/>
</dbReference>
<dbReference type="InterPro" id="IPR001647">
    <property type="entry name" value="HTH_TetR"/>
</dbReference>
<dbReference type="InterPro" id="IPR050109">
    <property type="entry name" value="HTH-type_TetR-like_transc_reg"/>
</dbReference>
<dbReference type="PANTHER" id="PTHR30055:SF234">
    <property type="entry name" value="HTH-TYPE TRANSCRIPTIONAL REGULATOR BETI"/>
    <property type="match status" value="1"/>
</dbReference>
<evidence type="ECO:0000313" key="8">
    <source>
        <dbReference type="Proteomes" id="UP000323454"/>
    </source>
</evidence>
<dbReference type="PANTHER" id="PTHR30055">
    <property type="entry name" value="HTH-TYPE TRANSCRIPTIONAL REGULATOR RUTR"/>
    <property type="match status" value="1"/>
</dbReference>
<reference evidence="7 8" key="1">
    <citation type="submission" date="2019-09" db="EMBL/GenBank/DDBJ databases">
        <title>Goodfellowia gen. nov., a new genus of the Pseudonocardineae related to Actinoalloteichus, containing Goodfellowia coeruleoviolacea gen. nov., comb. nov. gen. nov., comb. nov.</title>
        <authorList>
            <person name="Labeda D."/>
        </authorList>
    </citation>
    <scope>NUCLEOTIDE SEQUENCE [LARGE SCALE GENOMIC DNA]</scope>
    <source>
        <strain evidence="7 8">AN110305</strain>
    </source>
</reference>
<feature type="DNA-binding region" description="H-T-H motif" evidence="4">
    <location>
        <begin position="28"/>
        <end position="47"/>
    </location>
</feature>
<reference evidence="7 8" key="2">
    <citation type="submission" date="2019-09" db="EMBL/GenBank/DDBJ databases">
        <authorList>
            <person name="Jin C."/>
        </authorList>
    </citation>
    <scope>NUCLEOTIDE SEQUENCE [LARGE SCALE GENOMIC DNA]</scope>
    <source>
        <strain evidence="7 8">AN110305</strain>
    </source>
</reference>
<dbReference type="PROSITE" id="PS50977">
    <property type="entry name" value="HTH_TETR_2"/>
    <property type="match status" value="1"/>
</dbReference>
<feature type="domain" description="HTH tetR-type" evidence="6">
    <location>
        <begin position="3"/>
        <end position="65"/>
    </location>
</feature>
<keyword evidence="1" id="KW-0805">Transcription regulation</keyword>
<dbReference type="GO" id="GO:0003700">
    <property type="term" value="F:DNA-binding transcription factor activity"/>
    <property type="evidence" value="ECO:0007669"/>
    <property type="project" value="TreeGrafter"/>
</dbReference>
<dbReference type="Gene3D" id="1.10.357.10">
    <property type="entry name" value="Tetracycline Repressor, domain 2"/>
    <property type="match status" value="1"/>
</dbReference>
<dbReference type="OrthoDB" id="3627020at2"/>
<keyword evidence="2 4" id="KW-0238">DNA-binding</keyword>
<dbReference type="InterPro" id="IPR009057">
    <property type="entry name" value="Homeodomain-like_sf"/>
</dbReference>
<dbReference type="GO" id="GO:0000976">
    <property type="term" value="F:transcription cis-regulatory region binding"/>
    <property type="evidence" value="ECO:0007669"/>
    <property type="project" value="TreeGrafter"/>
</dbReference>
<evidence type="ECO:0000256" key="3">
    <source>
        <dbReference type="ARBA" id="ARBA00023163"/>
    </source>
</evidence>
<keyword evidence="3" id="KW-0804">Transcription</keyword>
<dbReference type="AlphaFoldDB" id="A0A5B2WQ81"/>
<sequence length="216" mass="22980">MVKGTRERIMDAALRLFGQRGVAGTPVTAIEAEAGLSAGSGSFYRHFADKDELVAEVVDREMARVAKIPAAQVSRAVAGTPAADALAGQLLADLDFLRQLLPMIEILMWERGRLPDLAARVQKVMLDRGIELGVADLLLCAPTAPVREDIAAAAAVMTSAVVGYFLTVEYFGAPPLQIDPQRFTTTLARMLAGTSPTGARPDSVADEHHATDQTPT</sequence>
<evidence type="ECO:0000313" key="7">
    <source>
        <dbReference type="EMBL" id="KAA2253088.1"/>
    </source>
</evidence>
<organism evidence="7 8">
    <name type="scientific">Solihabitans fulvus</name>
    <dbReference type="NCBI Taxonomy" id="1892852"/>
    <lineage>
        <taxon>Bacteria</taxon>
        <taxon>Bacillati</taxon>
        <taxon>Actinomycetota</taxon>
        <taxon>Actinomycetes</taxon>
        <taxon>Pseudonocardiales</taxon>
        <taxon>Pseudonocardiaceae</taxon>
        <taxon>Solihabitans</taxon>
    </lineage>
</organism>
<proteinExistence type="predicted"/>
<name>A0A5B2WQ81_9PSEU</name>
<dbReference type="Proteomes" id="UP000323454">
    <property type="component" value="Unassembled WGS sequence"/>
</dbReference>
<comment type="caution">
    <text evidence="7">The sequence shown here is derived from an EMBL/GenBank/DDBJ whole genome shotgun (WGS) entry which is preliminary data.</text>
</comment>
<evidence type="ECO:0000259" key="6">
    <source>
        <dbReference type="PROSITE" id="PS50977"/>
    </source>
</evidence>
<accession>A0A5B2WQ81</accession>
<evidence type="ECO:0000256" key="1">
    <source>
        <dbReference type="ARBA" id="ARBA00023015"/>
    </source>
</evidence>
<feature type="compositionally biased region" description="Basic and acidic residues" evidence="5">
    <location>
        <begin position="203"/>
        <end position="216"/>
    </location>
</feature>
<protein>
    <submittedName>
        <fullName evidence="7">TetR/AcrR family transcriptional regulator</fullName>
    </submittedName>
</protein>
<dbReference type="EMBL" id="VUOB01000068">
    <property type="protein sequence ID" value="KAA2253088.1"/>
    <property type="molecule type" value="Genomic_DNA"/>
</dbReference>
<keyword evidence="8" id="KW-1185">Reference proteome</keyword>